<protein>
    <recommendedName>
        <fullName evidence="17">Hemolysin</fullName>
    </recommendedName>
</protein>
<dbReference type="SUPFAM" id="SSF54631">
    <property type="entry name" value="CBS-domain pair"/>
    <property type="match status" value="1"/>
</dbReference>
<dbReference type="InterPro" id="IPR051676">
    <property type="entry name" value="UPF0053_domain"/>
</dbReference>
<dbReference type="Pfam" id="PF01595">
    <property type="entry name" value="CNNM"/>
    <property type="match status" value="1"/>
</dbReference>
<organism evidence="15 16">
    <name type="scientific">Kouleothrix aurantiaca</name>
    <dbReference type="NCBI Taxonomy" id="186479"/>
    <lineage>
        <taxon>Bacteria</taxon>
        <taxon>Bacillati</taxon>
        <taxon>Chloroflexota</taxon>
        <taxon>Chloroflexia</taxon>
        <taxon>Chloroflexales</taxon>
        <taxon>Roseiflexineae</taxon>
        <taxon>Roseiflexaceae</taxon>
        <taxon>Kouleothrix</taxon>
    </lineage>
</organism>
<feature type="region of interest" description="Disordered" evidence="11">
    <location>
        <begin position="433"/>
        <end position="461"/>
    </location>
</feature>
<evidence type="ECO:0000256" key="1">
    <source>
        <dbReference type="ARBA" id="ARBA00004651"/>
    </source>
</evidence>
<feature type="domain" description="CBS" evidence="13">
    <location>
        <begin position="221"/>
        <end position="280"/>
    </location>
</feature>
<keyword evidence="6 10" id="KW-1133">Transmembrane helix</keyword>
<keyword evidence="5" id="KW-0677">Repeat</keyword>
<dbReference type="FunFam" id="3.10.580.10:FF:000002">
    <property type="entry name" value="Magnesium/cobalt efflux protein CorC"/>
    <property type="match status" value="1"/>
</dbReference>
<dbReference type="InterPro" id="IPR005170">
    <property type="entry name" value="Transptr-assoc_dom"/>
</dbReference>
<dbReference type="InterPro" id="IPR002550">
    <property type="entry name" value="CNNM"/>
</dbReference>
<evidence type="ECO:0000256" key="10">
    <source>
        <dbReference type="PROSITE-ProRule" id="PRU01193"/>
    </source>
</evidence>
<dbReference type="EMBL" id="LJCR01000776">
    <property type="protein sequence ID" value="KPV51788.1"/>
    <property type="molecule type" value="Genomic_DNA"/>
</dbReference>
<dbReference type="GO" id="GO:0005886">
    <property type="term" value="C:plasma membrane"/>
    <property type="evidence" value="ECO:0007669"/>
    <property type="project" value="UniProtKB-SubCell"/>
</dbReference>
<keyword evidence="7 9" id="KW-0129">CBS domain</keyword>
<evidence type="ECO:0000256" key="5">
    <source>
        <dbReference type="ARBA" id="ARBA00022737"/>
    </source>
</evidence>
<feature type="transmembrane region" description="Helical" evidence="12">
    <location>
        <begin position="6"/>
        <end position="30"/>
    </location>
</feature>
<dbReference type="Gene3D" id="3.30.465.10">
    <property type="match status" value="1"/>
</dbReference>
<evidence type="ECO:0000256" key="12">
    <source>
        <dbReference type="SAM" id="Phobius"/>
    </source>
</evidence>
<feature type="transmembrane region" description="Helical" evidence="12">
    <location>
        <begin position="104"/>
        <end position="126"/>
    </location>
</feature>
<evidence type="ECO:0000313" key="15">
    <source>
        <dbReference type="EMBL" id="KPV51788.1"/>
    </source>
</evidence>
<evidence type="ECO:0008006" key="17">
    <source>
        <dbReference type="Google" id="ProtNLM"/>
    </source>
</evidence>
<dbReference type="InterPro" id="IPR016169">
    <property type="entry name" value="FAD-bd_PCMH_sub2"/>
</dbReference>
<comment type="similarity">
    <text evidence="2">Belongs to the UPF0053 family.</text>
</comment>
<dbReference type="Pfam" id="PF03471">
    <property type="entry name" value="CorC_HlyC"/>
    <property type="match status" value="1"/>
</dbReference>
<keyword evidence="16" id="KW-1185">Reference proteome</keyword>
<dbReference type="Gene3D" id="3.10.580.10">
    <property type="entry name" value="CBS-domain"/>
    <property type="match status" value="1"/>
</dbReference>
<dbReference type="Proteomes" id="UP000050509">
    <property type="component" value="Unassembled WGS sequence"/>
</dbReference>
<feature type="transmembrane region" description="Helical" evidence="12">
    <location>
        <begin position="61"/>
        <end position="84"/>
    </location>
</feature>
<evidence type="ECO:0000256" key="2">
    <source>
        <dbReference type="ARBA" id="ARBA00006337"/>
    </source>
</evidence>
<dbReference type="InterPro" id="IPR000644">
    <property type="entry name" value="CBS_dom"/>
</dbReference>
<evidence type="ECO:0000259" key="13">
    <source>
        <dbReference type="PROSITE" id="PS51371"/>
    </source>
</evidence>
<dbReference type="CDD" id="cd04590">
    <property type="entry name" value="CBS_pair_CorC_HlyC_assoc"/>
    <property type="match status" value="1"/>
</dbReference>
<comment type="subcellular location">
    <subcellularLocation>
        <location evidence="1">Cell membrane</location>
        <topology evidence="1">Multi-pass membrane protein</topology>
    </subcellularLocation>
</comment>
<keyword evidence="8 10" id="KW-0472">Membrane</keyword>
<gene>
    <name evidence="15" type="ORF">SE17_19235</name>
</gene>
<feature type="domain" description="CNNM transmembrane" evidence="14">
    <location>
        <begin position="1"/>
        <end position="202"/>
    </location>
</feature>
<dbReference type="SUPFAM" id="SSF56176">
    <property type="entry name" value="FAD-binding/transporter-associated domain-like"/>
    <property type="match status" value="1"/>
</dbReference>
<evidence type="ECO:0000259" key="14">
    <source>
        <dbReference type="PROSITE" id="PS51846"/>
    </source>
</evidence>
<evidence type="ECO:0000256" key="7">
    <source>
        <dbReference type="ARBA" id="ARBA00023122"/>
    </source>
</evidence>
<dbReference type="InterPro" id="IPR044751">
    <property type="entry name" value="Ion_transp-like_CBS"/>
</dbReference>
<keyword evidence="4 10" id="KW-0812">Transmembrane</keyword>
<evidence type="ECO:0000256" key="6">
    <source>
        <dbReference type="ARBA" id="ARBA00022989"/>
    </source>
</evidence>
<evidence type="ECO:0000256" key="9">
    <source>
        <dbReference type="PROSITE-ProRule" id="PRU00703"/>
    </source>
</evidence>
<reference evidence="15 16" key="1">
    <citation type="submission" date="2015-09" db="EMBL/GenBank/DDBJ databases">
        <title>Draft genome sequence of Kouleothrix aurantiaca JCM 19913.</title>
        <authorList>
            <person name="Hemp J."/>
        </authorList>
    </citation>
    <scope>NUCLEOTIDE SEQUENCE [LARGE SCALE GENOMIC DNA]</scope>
    <source>
        <strain evidence="15 16">COM-B</strain>
    </source>
</reference>
<dbReference type="Pfam" id="PF00571">
    <property type="entry name" value="CBS"/>
    <property type="match status" value="2"/>
</dbReference>
<feature type="domain" description="CBS" evidence="13">
    <location>
        <begin position="285"/>
        <end position="342"/>
    </location>
</feature>
<dbReference type="PATRIC" id="fig|186479.3.peg.10134"/>
<dbReference type="PROSITE" id="PS51371">
    <property type="entry name" value="CBS"/>
    <property type="match status" value="2"/>
</dbReference>
<dbReference type="PANTHER" id="PTHR43099:SF5">
    <property type="entry name" value="HLYC_CORC FAMILY TRANSPORTER"/>
    <property type="match status" value="1"/>
</dbReference>
<dbReference type="PANTHER" id="PTHR43099">
    <property type="entry name" value="UPF0053 PROTEIN YRKA"/>
    <property type="match status" value="1"/>
</dbReference>
<dbReference type="GO" id="GO:0050660">
    <property type="term" value="F:flavin adenine dinucleotide binding"/>
    <property type="evidence" value="ECO:0007669"/>
    <property type="project" value="InterPro"/>
</dbReference>
<dbReference type="InterPro" id="IPR036318">
    <property type="entry name" value="FAD-bd_PCMH-like_sf"/>
</dbReference>
<dbReference type="SMART" id="SM01091">
    <property type="entry name" value="CorC_HlyC"/>
    <property type="match status" value="1"/>
</dbReference>
<dbReference type="AlphaFoldDB" id="A0A0P9HBJ5"/>
<comment type="caution">
    <text evidence="15">The sequence shown here is derived from an EMBL/GenBank/DDBJ whole genome shotgun (WGS) entry which is preliminary data.</text>
</comment>
<evidence type="ECO:0000256" key="3">
    <source>
        <dbReference type="ARBA" id="ARBA00022475"/>
    </source>
</evidence>
<name>A0A0P9HBJ5_9CHLR</name>
<evidence type="ECO:0000256" key="4">
    <source>
        <dbReference type="ARBA" id="ARBA00022692"/>
    </source>
</evidence>
<dbReference type="InterPro" id="IPR046342">
    <property type="entry name" value="CBS_dom_sf"/>
</dbReference>
<sequence>MTGNIFLELLIILALTLANGFFAASEIAIVSARKGRLEQQVQLGNRGAAAALALAENPSHFLSTVQVGITVISTFAAVFGGAGLTDVVAGQLQGLPVVGPYANTIALVAVVLMISYLSLILGELVPKRLALQSAEGVSSVVAPFMRMLARVAGPIVSLLTFSTEVVLHLLGRHNVAETPVTEDDIIALVREGASEGTVDAAEQEMITNVFSFTDRSVRSLMTPRTQITAVADDLPFDEALALITAAGYSRVPVYHETLDQLVGLVYVKDLLPCWRQPEPPALTALLRPVRYVLESQRAAAVFQELRQERGALAMVLDEYGQVAGLITLEDILESVVGEIDDEYDDASQALVRREDGSYLVDGLMSFVELQAQLGLPGPTELAPSQGFETIAGFLLALLGEIPKAGVQVAWQGYLFEVVDMDGRRIDKILLVPPPPTSTEQSEGALASGAVLPLPAASSGEE</sequence>
<dbReference type="SMART" id="SM00116">
    <property type="entry name" value="CBS"/>
    <property type="match status" value="2"/>
</dbReference>
<keyword evidence="3" id="KW-1003">Cell membrane</keyword>
<proteinExistence type="inferred from homology"/>
<evidence type="ECO:0000256" key="8">
    <source>
        <dbReference type="ARBA" id="ARBA00023136"/>
    </source>
</evidence>
<accession>A0A0P9HBJ5</accession>
<evidence type="ECO:0000256" key="11">
    <source>
        <dbReference type="SAM" id="MobiDB-lite"/>
    </source>
</evidence>
<dbReference type="PROSITE" id="PS51846">
    <property type="entry name" value="CNNM"/>
    <property type="match status" value="1"/>
</dbReference>
<evidence type="ECO:0000313" key="16">
    <source>
        <dbReference type="Proteomes" id="UP000050509"/>
    </source>
</evidence>